<dbReference type="Proteomes" id="UP000887458">
    <property type="component" value="Unassembled WGS sequence"/>
</dbReference>
<protein>
    <recommendedName>
        <fullName evidence="3">Transposase</fullName>
    </recommendedName>
</protein>
<keyword evidence="2" id="KW-1185">Reference proteome</keyword>
<reference evidence="1 2" key="1">
    <citation type="journal article" date="2018" name="J. Allergy Clin. Immunol.">
        <title>High-quality assembly of Dermatophagoides pteronyssinus genome and transcriptome reveals a wide range of novel allergens.</title>
        <authorList>
            <person name="Liu X.Y."/>
            <person name="Yang K.Y."/>
            <person name="Wang M.Q."/>
            <person name="Kwok J.S."/>
            <person name="Zeng X."/>
            <person name="Yang Z."/>
            <person name="Xiao X.J."/>
            <person name="Lau C.P."/>
            <person name="Li Y."/>
            <person name="Huang Z.M."/>
            <person name="Ba J.G."/>
            <person name="Yim A.K."/>
            <person name="Ouyang C.Y."/>
            <person name="Ngai S.M."/>
            <person name="Chan T.F."/>
            <person name="Leung E.L."/>
            <person name="Liu L."/>
            <person name="Liu Z.G."/>
            <person name="Tsui S.K."/>
        </authorList>
    </citation>
    <scope>NUCLEOTIDE SEQUENCE [LARGE SCALE GENOMIC DNA]</scope>
    <source>
        <strain evidence="1">Derp</strain>
    </source>
</reference>
<evidence type="ECO:0008006" key="3">
    <source>
        <dbReference type="Google" id="ProtNLM"/>
    </source>
</evidence>
<evidence type="ECO:0000313" key="1">
    <source>
        <dbReference type="EMBL" id="KAH9418495.1"/>
    </source>
</evidence>
<gene>
    <name evidence="1" type="ORF">DERP_011357</name>
</gene>
<comment type="caution">
    <text evidence="1">The sequence shown here is derived from an EMBL/GenBank/DDBJ whole genome shotgun (WGS) entry which is preliminary data.</text>
</comment>
<name>A0ABQ8J7Y6_DERPT</name>
<organism evidence="1 2">
    <name type="scientific">Dermatophagoides pteronyssinus</name>
    <name type="common">European house dust mite</name>
    <dbReference type="NCBI Taxonomy" id="6956"/>
    <lineage>
        <taxon>Eukaryota</taxon>
        <taxon>Metazoa</taxon>
        <taxon>Ecdysozoa</taxon>
        <taxon>Arthropoda</taxon>
        <taxon>Chelicerata</taxon>
        <taxon>Arachnida</taxon>
        <taxon>Acari</taxon>
        <taxon>Acariformes</taxon>
        <taxon>Sarcoptiformes</taxon>
        <taxon>Astigmata</taxon>
        <taxon>Psoroptidia</taxon>
        <taxon>Analgoidea</taxon>
        <taxon>Pyroglyphidae</taxon>
        <taxon>Dermatophagoidinae</taxon>
        <taxon>Dermatophagoides</taxon>
    </lineage>
</organism>
<sequence>MKRDSDPLKFDHTYEKLLGLTNEKFEVQITYWIRIKCEEKKIQAPASYNKMFALSIRLLYGKNDILK</sequence>
<proteinExistence type="predicted"/>
<dbReference type="EMBL" id="NJHN03000063">
    <property type="protein sequence ID" value="KAH9418495.1"/>
    <property type="molecule type" value="Genomic_DNA"/>
</dbReference>
<accession>A0ABQ8J7Y6</accession>
<reference evidence="1 2" key="2">
    <citation type="journal article" date="2022" name="Mol. Biol. Evol.">
        <title>Comparative Genomics Reveals Insights into the Divergent Evolution of Astigmatic Mites and Household Pest Adaptations.</title>
        <authorList>
            <person name="Xiong Q."/>
            <person name="Wan A.T."/>
            <person name="Liu X."/>
            <person name="Fung C.S."/>
            <person name="Xiao X."/>
            <person name="Malainual N."/>
            <person name="Hou J."/>
            <person name="Wang L."/>
            <person name="Wang M."/>
            <person name="Yang K.Y."/>
            <person name="Cui Y."/>
            <person name="Leung E.L."/>
            <person name="Nong W."/>
            <person name="Shin S.K."/>
            <person name="Au S.W."/>
            <person name="Jeong K.Y."/>
            <person name="Chew F.T."/>
            <person name="Hui J.H."/>
            <person name="Leung T.F."/>
            <person name="Tungtrongchitr A."/>
            <person name="Zhong N."/>
            <person name="Liu Z."/>
            <person name="Tsui S.K."/>
        </authorList>
    </citation>
    <scope>NUCLEOTIDE SEQUENCE [LARGE SCALE GENOMIC DNA]</scope>
    <source>
        <strain evidence="1">Derp</strain>
    </source>
</reference>
<evidence type="ECO:0000313" key="2">
    <source>
        <dbReference type="Proteomes" id="UP000887458"/>
    </source>
</evidence>